<dbReference type="InterPro" id="IPR027443">
    <property type="entry name" value="IPNS-like_sf"/>
</dbReference>
<accession>A0A9W4SNK5</accession>
<comment type="caution">
    <text evidence="1">The sequence shown here is derived from an EMBL/GenBank/DDBJ whole genome shotgun (WGS) entry which is preliminary data.</text>
</comment>
<evidence type="ECO:0000313" key="1">
    <source>
        <dbReference type="EMBL" id="CAI2173503.1"/>
    </source>
</evidence>
<dbReference type="EMBL" id="CAMKVN010001072">
    <property type="protein sequence ID" value="CAI2173503.1"/>
    <property type="molecule type" value="Genomic_DNA"/>
</dbReference>
<reference evidence="1" key="1">
    <citation type="submission" date="2022-08" db="EMBL/GenBank/DDBJ databases">
        <authorList>
            <person name="Kallberg Y."/>
            <person name="Tangrot J."/>
            <person name="Rosling A."/>
        </authorList>
    </citation>
    <scope>NUCLEOTIDE SEQUENCE</scope>
    <source>
        <strain evidence="1">Wild A</strain>
    </source>
</reference>
<dbReference type="Gene3D" id="2.60.120.330">
    <property type="entry name" value="B-lactam Antibiotic, Isopenicillin N Synthase, Chain"/>
    <property type="match status" value="1"/>
</dbReference>
<name>A0A9W4SNK5_9GLOM</name>
<gene>
    <name evidence="1" type="ORF">FWILDA_LOCUS6118</name>
</gene>
<feature type="non-terminal residue" evidence="1">
    <location>
        <position position="45"/>
    </location>
</feature>
<evidence type="ECO:0000313" key="2">
    <source>
        <dbReference type="Proteomes" id="UP001153678"/>
    </source>
</evidence>
<proteinExistence type="predicted"/>
<dbReference type="AlphaFoldDB" id="A0A9W4SNK5"/>
<sequence length="45" mass="5309">MRRDRCNFKLYKEVDNNKCENEKIGSSSHTDWGFLTLVLQSDDSQ</sequence>
<organism evidence="1 2">
    <name type="scientific">Funneliformis geosporum</name>
    <dbReference type="NCBI Taxonomy" id="1117311"/>
    <lineage>
        <taxon>Eukaryota</taxon>
        <taxon>Fungi</taxon>
        <taxon>Fungi incertae sedis</taxon>
        <taxon>Mucoromycota</taxon>
        <taxon>Glomeromycotina</taxon>
        <taxon>Glomeromycetes</taxon>
        <taxon>Glomerales</taxon>
        <taxon>Glomeraceae</taxon>
        <taxon>Funneliformis</taxon>
    </lineage>
</organism>
<keyword evidence="2" id="KW-1185">Reference proteome</keyword>
<dbReference type="OrthoDB" id="288590at2759"/>
<dbReference type="Proteomes" id="UP001153678">
    <property type="component" value="Unassembled WGS sequence"/>
</dbReference>
<protein>
    <submittedName>
        <fullName evidence="1">16297_t:CDS:1</fullName>
    </submittedName>
</protein>